<name>A0A0F0GCD1_LENAE</name>
<dbReference type="RefSeq" id="WP_045317891.1">
    <property type="nucleotide sequence ID" value="NZ_JYJG01000492.1"/>
</dbReference>
<feature type="transmembrane region" description="Helical" evidence="2">
    <location>
        <begin position="43"/>
        <end position="62"/>
    </location>
</feature>
<proteinExistence type="predicted"/>
<protein>
    <submittedName>
        <fullName evidence="3">Uncharacterized protein</fullName>
    </submittedName>
</protein>
<gene>
    <name evidence="3" type="ORF">UK23_44550</name>
</gene>
<feature type="region of interest" description="Disordered" evidence="1">
    <location>
        <begin position="70"/>
        <end position="90"/>
    </location>
</feature>
<keyword evidence="2" id="KW-0472">Membrane</keyword>
<evidence type="ECO:0000313" key="3">
    <source>
        <dbReference type="EMBL" id="KJK33866.1"/>
    </source>
</evidence>
<dbReference type="AlphaFoldDB" id="A0A0F0GCD1"/>
<dbReference type="EMBL" id="JYJG01000492">
    <property type="protein sequence ID" value="KJK33866.1"/>
    <property type="molecule type" value="Genomic_DNA"/>
</dbReference>
<sequence>MNIENLIKDTFTAHEHDAPDSDAVLAAARQRIDSRRSGLSRPLAVAAGATVLTLGAVTAVVLNRPGPAEQPQIAATANGSQGSQTPTTAEQAPAGLQMPYSLGWLPPGSVAYRAQRINVGSSAANPAAPLYGGEYMLTVTADGQVLEVDVQQFRMVPVDQATFKSGPGRSVTINGQHGIESSVSTGPGGYELYVAHPDGGSMYVNVSAAHGSTAPVQQLIDAGRKIAENIRFPGTTTVTPAFGLRDLPNGMRICAFDVEQGMDRPPAGAGTNTSYSLGTCTVQPSIHVNSAVGGNPTGAPGQPVQGHETRYVDENGYHQLWVLDAVGGAPVIIAGRVPEADLYDIANRLVLPH</sequence>
<comment type="caution">
    <text evidence="3">The sequence shown here is derived from an EMBL/GenBank/DDBJ whole genome shotgun (WGS) entry which is preliminary data.</text>
</comment>
<organism evidence="3 4">
    <name type="scientific">Lentzea aerocolonigenes</name>
    <name type="common">Lechevalieria aerocolonigenes</name>
    <name type="synonym">Saccharothrix aerocolonigenes</name>
    <dbReference type="NCBI Taxonomy" id="68170"/>
    <lineage>
        <taxon>Bacteria</taxon>
        <taxon>Bacillati</taxon>
        <taxon>Actinomycetota</taxon>
        <taxon>Actinomycetes</taxon>
        <taxon>Pseudonocardiales</taxon>
        <taxon>Pseudonocardiaceae</taxon>
        <taxon>Lentzea</taxon>
    </lineage>
</organism>
<dbReference type="Proteomes" id="UP000033393">
    <property type="component" value="Unassembled WGS sequence"/>
</dbReference>
<evidence type="ECO:0000313" key="4">
    <source>
        <dbReference type="Proteomes" id="UP000033393"/>
    </source>
</evidence>
<accession>A0A0F0GCD1</accession>
<evidence type="ECO:0000256" key="1">
    <source>
        <dbReference type="SAM" id="MobiDB-lite"/>
    </source>
</evidence>
<dbReference type="OrthoDB" id="3602945at2"/>
<feature type="compositionally biased region" description="Polar residues" evidence="1">
    <location>
        <begin position="73"/>
        <end position="90"/>
    </location>
</feature>
<dbReference type="STRING" id="68170.GCA_000974445_05482"/>
<keyword evidence="4" id="KW-1185">Reference proteome</keyword>
<keyword evidence="2" id="KW-0812">Transmembrane</keyword>
<keyword evidence="2" id="KW-1133">Transmembrane helix</keyword>
<reference evidence="3 4" key="1">
    <citation type="submission" date="2015-02" db="EMBL/GenBank/DDBJ databases">
        <authorList>
            <person name="Ju K.-S."/>
            <person name="Doroghazi J.R."/>
            <person name="Metcalf W."/>
        </authorList>
    </citation>
    <scope>NUCLEOTIDE SEQUENCE [LARGE SCALE GENOMIC DNA]</scope>
    <source>
        <strain evidence="3 4">NRRL B-16140</strain>
    </source>
</reference>
<dbReference type="PATRIC" id="fig|68170.10.peg.2220"/>
<evidence type="ECO:0000256" key="2">
    <source>
        <dbReference type="SAM" id="Phobius"/>
    </source>
</evidence>